<dbReference type="AlphaFoldDB" id="A0A8H7RX73"/>
<reference evidence="1 2" key="1">
    <citation type="submission" date="2020-12" db="EMBL/GenBank/DDBJ databases">
        <title>Metabolic potential, ecology and presence of endohyphal bacteria is reflected in genomic diversity of Mucoromycotina.</title>
        <authorList>
            <person name="Muszewska A."/>
            <person name="Okrasinska A."/>
            <person name="Steczkiewicz K."/>
            <person name="Drgas O."/>
            <person name="Orlowska M."/>
            <person name="Perlinska-Lenart U."/>
            <person name="Aleksandrzak-Piekarczyk T."/>
            <person name="Szatraj K."/>
            <person name="Zielenkiewicz U."/>
            <person name="Pilsyk S."/>
            <person name="Malc E."/>
            <person name="Mieczkowski P."/>
            <person name="Kruszewska J.S."/>
            <person name="Biernat P."/>
            <person name="Pawlowska J."/>
        </authorList>
    </citation>
    <scope>NUCLEOTIDE SEQUENCE [LARGE SCALE GENOMIC DNA]</scope>
    <source>
        <strain evidence="1 2">CBS 142.35</strain>
    </source>
</reference>
<evidence type="ECO:0000313" key="1">
    <source>
        <dbReference type="EMBL" id="KAG2217872.1"/>
    </source>
</evidence>
<dbReference type="OrthoDB" id="10476380at2759"/>
<dbReference type="InterPro" id="IPR015915">
    <property type="entry name" value="Kelch-typ_b-propeller"/>
</dbReference>
<organism evidence="1 2">
    <name type="scientific">Circinella minor</name>
    <dbReference type="NCBI Taxonomy" id="1195481"/>
    <lineage>
        <taxon>Eukaryota</taxon>
        <taxon>Fungi</taxon>
        <taxon>Fungi incertae sedis</taxon>
        <taxon>Mucoromycota</taxon>
        <taxon>Mucoromycotina</taxon>
        <taxon>Mucoromycetes</taxon>
        <taxon>Mucorales</taxon>
        <taxon>Lichtheimiaceae</taxon>
        <taxon>Circinella</taxon>
    </lineage>
</organism>
<evidence type="ECO:0008006" key="3">
    <source>
        <dbReference type="Google" id="ProtNLM"/>
    </source>
</evidence>
<gene>
    <name evidence="1" type="ORF">INT45_012787</name>
</gene>
<dbReference type="EMBL" id="JAEPRB010000267">
    <property type="protein sequence ID" value="KAG2217872.1"/>
    <property type="molecule type" value="Genomic_DNA"/>
</dbReference>
<keyword evidence="2" id="KW-1185">Reference proteome</keyword>
<comment type="caution">
    <text evidence="1">The sequence shown here is derived from an EMBL/GenBank/DDBJ whole genome shotgun (WGS) entry which is preliminary data.</text>
</comment>
<dbReference type="Gene3D" id="2.120.10.80">
    <property type="entry name" value="Kelch-type beta propeller"/>
    <property type="match status" value="1"/>
</dbReference>
<name>A0A8H7RX73_9FUNG</name>
<proteinExistence type="predicted"/>
<sequence>MKNKSASLYYCATNPWSHNSASAFTSSYNVTDPLRNPSRRYAATFERNNVAYVWGGEGIHSTGSFRDIVPYFNSFRFGEEDVLYYDFVDNSRDYRNFAIGAAAVMDPTNNDRVLFFGGYRETRISISEDVPMYIEQYDFSDSQWTSIPASVQSQANESTVISPPKNRAFASAMGASDGNIYITGGKLTDTNGTTDSVIIWKYDPIHQLFAPTISQENTTIGGESLKNVHAIMLE</sequence>
<dbReference type="Proteomes" id="UP000646827">
    <property type="component" value="Unassembled WGS sequence"/>
</dbReference>
<accession>A0A8H7RX73</accession>
<protein>
    <recommendedName>
        <fullName evidence="3">Kelch repeat-containing protein</fullName>
    </recommendedName>
</protein>
<dbReference type="SUPFAM" id="SSF117281">
    <property type="entry name" value="Kelch motif"/>
    <property type="match status" value="1"/>
</dbReference>
<evidence type="ECO:0000313" key="2">
    <source>
        <dbReference type="Proteomes" id="UP000646827"/>
    </source>
</evidence>